<protein>
    <submittedName>
        <fullName evidence="1">Uncharacterized protein</fullName>
    </submittedName>
</protein>
<gene>
    <name evidence="1" type="ORF">PHSY_000642</name>
</gene>
<reference evidence="2" key="1">
    <citation type="journal article" date="2013" name="Genome Announc.">
        <title>Draft genome sequence of the basidiomycetous yeast-like fungus Pseudozyma hubeiensis SY62, which produces an abundant amount of the biosurfactant mannosylerythritol lipids.</title>
        <authorList>
            <person name="Konishi M."/>
            <person name="Hatada Y."/>
            <person name="Horiuchi J."/>
        </authorList>
    </citation>
    <scope>NUCLEOTIDE SEQUENCE [LARGE SCALE GENOMIC DNA]</scope>
    <source>
        <strain evidence="2">SY62</strain>
    </source>
</reference>
<dbReference type="RefSeq" id="XP_012186668.1">
    <property type="nucleotide sequence ID" value="XM_012331278.1"/>
</dbReference>
<dbReference type="EMBL" id="DF238772">
    <property type="protein sequence ID" value="GAC93081.1"/>
    <property type="molecule type" value="Genomic_DNA"/>
</dbReference>
<dbReference type="Proteomes" id="UP000014071">
    <property type="component" value="Unassembled WGS sequence"/>
</dbReference>
<proteinExistence type="predicted"/>
<evidence type="ECO:0000313" key="1">
    <source>
        <dbReference type="EMBL" id="GAC93081.1"/>
    </source>
</evidence>
<dbReference type="GeneID" id="24105947"/>
<dbReference type="HOGENOM" id="CLU_2574894_0_0_1"/>
<evidence type="ECO:0000313" key="2">
    <source>
        <dbReference type="Proteomes" id="UP000014071"/>
    </source>
</evidence>
<accession>R9NX08</accession>
<name>R9NX08_PSEHS</name>
<organism evidence="1 2">
    <name type="scientific">Pseudozyma hubeiensis (strain SY62)</name>
    <name type="common">Yeast</name>
    <dbReference type="NCBI Taxonomy" id="1305764"/>
    <lineage>
        <taxon>Eukaryota</taxon>
        <taxon>Fungi</taxon>
        <taxon>Dikarya</taxon>
        <taxon>Basidiomycota</taxon>
        <taxon>Ustilaginomycotina</taxon>
        <taxon>Ustilaginomycetes</taxon>
        <taxon>Ustilaginales</taxon>
        <taxon>Ustilaginaceae</taxon>
        <taxon>Pseudozyma</taxon>
    </lineage>
</organism>
<sequence length="81" mass="8967">MGPSVKKAFRKKQLPKFCTSKVTFVASGELAEKTMKCRKTNTISESFSPSPTSEHPLFASFLDFIARCVRANVISDKPIVV</sequence>
<dbReference type="AlphaFoldDB" id="R9NX08"/>
<keyword evidence="2" id="KW-1185">Reference proteome</keyword>